<evidence type="ECO:0000313" key="3">
    <source>
        <dbReference type="EMBL" id="MBC9824844.1"/>
    </source>
</evidence>
<keyword evidence="2" id="KW-0732">Signal</keyword>
<sequence length="281" mass="31179">MKRPSYRMITMIGLCGALLIGCSSNENMDTNTSTVPSEETQSSSYINSESSSATSEESSNSESGESTESSLIPEESSSDSSSNEEPISTELQMDKEKILLPTFSPETVTENIKTNEKNTYTVSYINNQGEILDEVSGTRYGSPEAAEGDLTVGLPNRFFETADVPEGGEDLMSGITGYDIEKGDQKWLIWEDEEWVFNIHSFAGEQLSKRVEARDMITFLYDNPLPVPRSKGIVYLDYEPGGEDVVMVIRWQDEEMVYQVKTTRSSLEALEVTASLKQPSE</sequence>
<proteinExistence type="predicted"/>
<protein>
    <recommendedName>
        <fullName evidence="5">Lipoprotein</fullName>
    </recommendedName>
</protein>
<evidence type="ECO:0000256" key="1">
    <source>
        <dbReference type="SAM" id="MobiDB-lite"/>
    </source>
</evidence>
<feature type="compositionally biased region" description="Polar residues" evidence="1">
    <location>
        <begin position="27"/>
        <end position="38"/>
    </location>
</feature>
<feature type="signal peptide" evidence="2">
    <location>
        <begin position="1"/>
        <end position="28"/>
    </location>
</feature>
<dbReference type="PROSITE" id="PS51257">
    <property type="entry name" value="PROKAR_LIPOPROTEIN"/>
    <property type="match status" value="1"/>
</dbReference>
<dbReference type="RefSeq" id="WP_023177885.1">
    <property type="nucleotide sequence ID" value="NZ_WNJQ01000002.1"/>
</dbReference>
<gene>
    <name evidence="3" type="ORF">GLO26_03240</name>
</gene>
<evidence type="ECO:0000256" key="2">
    <source>
        <dbReference type="SAM" id="SignalP"/>
    </source>
</evidence>
<feature type="region of interest" description="Disordered" evidence="1">
    <location>
        <begin position="27"/>
        <end position="97"/>
    </location>
</feature>
<accession>A0ABR7TBJ5</accession>
<dbReference type="Proteomes" id="UP000638836">
    <property type="component" value="Unassembled WGS sequence"/>
</dbReference>
<reference evidence="3 4" key="1">
    <citation type="journal article" date="2020" name="Microorganisms">
        <title>New Insight into Antimicrobial Compounds from Food and Marine-Sourced Carnobacterium Species through Phenotype and Genome Analyses.</title>
        <authorList>
            <person name="Begrem S."/>
            <person name="Ivaniuk F."/>
            <person name="Gigout-Chevalier F."/>
            <person name="Kolypczuk L."/>
            <person name="Bonnetot S."/>
            <person name="Leroi F."/>
            <person name="Grovel O."/>
            <person name="Delbarre-Ladrat C."/>
            <person name="Passerini D."/>
        </authorList>
    </citation>
    <scope>NUCLEOTIDE SEQUENCE [LARGE SCALE GENOMIC DNA]</scope>
    <source>
        <strain evidence="3 4">MIP2551</strain>
    </source>
</reference>
<evidence type="ECO:0008006" key="5">
    <source>
        <dbReference type="Google" id="ProtNLM"/>
    </source>
</evidence>
<organism evidence="3 4">
    <name type="scientific">Carnobacterium inhibens</name>
    <dbReference type="NCBI Taxonomy" id="147709"/>
    <lineage>
        <taxon>Bacteria</taxon>
        <taxon>Bacillati</taxon>
        <taxon>Bacillota</taxon>
        <taxon>Bacilli</taxon>
        <taxon>Lactobacillales</taxon>
        <taxon>Carnobacteriaceae</taxon>
        <taxon>Carnobacterium</taxon>
    </lineage>
</organism>
<comment type="caution">
    <text evidence="3">The sequence shown here is derived from an EMBL/GenBank/DDBJ whole genome shotgun (WGS) entry which is preliminary data.</text>
</comment>
<evidence type="ECO:0000313" key="4">
    <source>
        <dbReference type="Proteomes" id="UP000638836"/>
    </source>
</evidence>
<feature type="chain" id="PRO_5045203388" description="Lipoprotein" evidence="2">
    <location>
        <begin position="29"/>
        <end position="281"/>
    </location>
</feature>
<name>A0ABR7TBJ5_9LACT</name>
<dbReference type="EMBL" id="WNJQ01000002">
    <property type="protein sequence ID" value="MBC9824844.1"/>
    <property type="molecule type" value="Genomic_DNA"/>
</dbReference>
<feature type="compositionally biased region" description="Low complexity" evidence="1">
    <location>
        <begin position="39"/>
        <end position="89"/>
    </location>
</feature>
<keyword evidence="4" id="KW-1185">Reference proteome</keyword>